<dbReference type="Pfam" id="PF04059">
    <property type="entry name" value="RRM_2"/>
    <property type="match status" value="1"/>
</dbReference>
<dbReference type="GO" id="GO:0003723">
    <property type="term" value="F:RNA binding"/>
    <property type="evidence" value="ECO:0007669"/>
    <property type="project" value="UniProtKB-KW"/>
</dbReference>
<evidence type="ECO:0000256" key="1">
    <source>
        <dbReference type="ARBA" id="ARBA00022884"/>
    </source>
</evidence>
<feature type="domain" description="Mei2-like C-terminal RNA recognition motif" evidence="2">
    <location>
        <begin position="5"/>
        <end position="41"/>
    </location>
</feature>
<proteinExistence type="predicted"/>
<keyword evidence="1" id="KW-0694">RNA-binding</keyword>
<protein>
    <recommendedName>
        <fullName evidence="2">Mei2-like C-terminal RNA recognition motif domain-containing protein</fullName>
    </recommendedName>
</protein>
<evidence type="ECO:0000259" key="2">
    <source>
        <dbReference type="Pfam" id="PF04059"/>
    </source>
</evidence>
<comment type="caution">
    <text evidence="3">The sequence shown here is derived from an EMBL/GenBank/DDBJ whole genome shotgun (WGS) entry which is preliminary data.</text>
</comment>
<gene>
    <name evidence="3" type="ORF">LVIROSA_LOCUS5046</name>
</gene>
<dbReference type="EMBL" id="CAKMRJ010000002">
    <property type="protein sequence ID" value="CAH1417357.1"/>
    <property type="molecule type" value="Genomic_DNA"/>
</dbReference>
<organism evidence="3 4">
    <name type="scientific">Lactuca virosa</name>
    <dbReference type="NCBI Taxonomy" id="75947"/>
    <lineage>
        <taxon>Eukaryota</taxon>
        <taxon>Viridiplantae</taxon>
        <taxon>Streptophyta</taxon>
        <taxon>Embryophyta</taxon>
        <taxon>Tracheophyta</taxon>
        <taxon>Spermatophyta</taxon>
        <taxon>Magnoliopsida</taxon>
        <taxon>eudicotyledons</taxon>
        <taxon>Gunneridae</taxon>
        <taxon>Pentapetalae</taxon>
        <taxon>asterids</taxon>
        <taxon>campanulids</taxon>
        <taxon>Asterales</taxon>
        <taxon>Asteraceae</taxon>
        <taxon>Cichorioideae</taxon>
        <taxon>Cichorieae</taxon>
        <taxon>Lactucinae</taxon>
        <taxon>Lactuca</taxon>
    </lineage>
</organism>
<keyword evidence="4" id="KW-1185">Reference proteome</keyword>
<dbReference type="InterPro" id="IPR007201">
    <property type="entry name" value="Mei2-like_Rrm_C"/>
</dbReference>
<evidence type="ECO:0000313" key="4">
    <source>
        <dbReference type="Proteomes" id="UP001157418"/>
    </source>
</evidence>
<sequence>MNYNLQQAFNGKKWEKFNSEKVASLAYARIQGKAALIAHFQNSSLMNEDKRCRPILFHTEGPNAGDQVPFPMGVNVRSRVNKSRNSSTNEDAGNA</sequence>
<accession>A0AAU9LSG6</accession>
<dbReference type="AlphaFoldDB" id="A0AAU9LSG6"/>
<dbReference type="PANTHER" id="PTHR23189">
    <property type="entry name" value="RNA RECOGNITION MOTIF-CONTAINING"/>
    <property type="match status" value="1"/>
</dbReference>
<reference evidence="3 4" key="1">
    <citation type="submission" date="2022-01" db="EMBL/GenBank/DDBJ databases">
        <authorList>
            <person name="Xiong W."/>
            <person name="Schranz E."/>
        </authorList>
    </citation>
    <scope>NUCLEOTIDE SEQUENCE [LARGE SCALE GENOMIC DNA]</scope>
</reference>
<dbReference type="Proteomes" id="UP001157418">
    <property type="component" value="Unassembled WGS sequence"/>
</dbReference>
<evidence type="ECO:0000313" key="3">
    <source>
        <dbReference type="EMBL" id="CAH1417357.1"/>
    </source>
</evidence>
<name>A0AAU9LSG6_9ASTR</name>